<feature type="domain" description="Peptidase M1 leukotriene A4 hydrolase/aminopeptidase C-terminal" evidence="12">
    <location>
        <begin position="483"/>
        <end position="650"/>
    </location>
</feature>
<evidence type="ECO:0000256" key="1">
    <source>
        <dbReference type="ARBA" id="ARBA00004496"/>
    </source>
</evidence>
<dbReference type="InterPro" id="IPR045357">
    <property type="entry name" value="Aminopeptidase_N-like_N"/>
</dbReference>
<dbReference type="Gene3D" id="1.25.40.320">
    <property type="entry name" value="Peptidase M1, leukotriene A4 hydrolase/aminopeptidase C-terminal domain"/>
    <property type="match status" value="1"/>
</dbReference>
<dbReference type="InterPro" id="IPR038502">
    <property type="entry name" value="M1_LTA-4_hydro/amino_C_sf"/>
</dbReference>
<feature type="binding site" evidence="10">
    <location>
        <begin position="135"/>
        <end position="137"/>
    </location>
    <ligand>
        <name>a peptide</name>
        <dbReference type="ChEBI" id="CHEBI:60466"/>
    </ligand>
</feature>
<reference evidence="13 14" key="1">
    <citation type="journal article" date="2018" name="Evol. Lett.">
        <title>Horizontal gene cluster transfer increased hallucinogenic mushroom diversity.</title>
        <authorList>
            <person name="Reynolds H.T."/>
            <person name="Vijayakumar V."/>
            <person name="Gluck-Thaler E."/>
            <person name="Korotkin H.B."/>
            <person name="Matheny P.B."/>
            <person name="Slot J.C."/>
        </authorList>
    </citation>
    <scope>NUCLEOTIDE SEQUENCE [LARGE SCALE GENOMIC DNA]</scope>
    <source>
        <strain evidence="13 14">2631</strain>
    </source>
</reference>
<evidence type="ECO:0000256" key="4">
    <source>
        <dbReference type="ARBA" id="ARBA00022670"/>
    </source>
</evidence>
<dbReference type="PRINTS" id="PR00756">
    <property type="entry name" value="ALADIPTASE"/>
</dbReference>
<keyword evidence="8" id="KW-0482">Metalloprotease</keyword>
<dbReference type="FunFam" id="3.30.2010.30:FF:000001">
    <property type="entry name" value="Leukotriene A(4) hydrolase"/>
    <property type="match status" value="1"/>
</dbReference>
<feature type="binding site" evidence="10">
    <location>
        <begin position="279"/>
        <end position="284"/>
    </location>
    <ligand>
        <name>a peptide</name>
        <dbReference type="ChEBI" id="CHEBI:60466"/>
    </ligand>
</feature>
<dbReference type="InterPro" id="IPR015211">
    <property type="entry name" value="Peptidase_M1_C"/>
</dbReference>
<dbReference type="InterPro" id="IPR014782">
    <property type="entry name" value="Peptidase_M1_dom"/>
</dbReference>
<sequence length="658" mass="72737">MADIVVDTATQSNISDIATEHVAFDWKVDFKTEVLSGSATHVMKVKKDGIEEAIFDTGDLDINAITVEGQTAQFIVDPKNPVTGSALHVALPKGLAEGASVTIKIEYKTTEKCTALQWLDKDQTQGKTFPYLFSQCQPIYARALAPLQDSPANKIKYSAKVSAVLPVLLSAIRVSPPSDGPPHDGKEIGKEFVTYTYDQPVPIPSYLIAIAVGNVRYRPFSKPEGKQWTSGIWAEPELIDAAYWEFSEDTTRFLAAEEKIVTSYRFGVYDLLVLPPSFPYGGMENACLSFLTPTLLTGDRTLVDVVVHELTHSWFGNGVTHANPSHFWLNEGWTTYIERVLQQILHSHAERGFAYVIGSKALYDSLREYESRPKYQRLVISFEEGEDPDDAYSSIPYEKGANFILHLERTLGGLDVFLPYVKDYAETFLGKSITTAQWRAHLYAYWQEHGGADKVAALDSIDWDAWLYGEGTALPVTMEYDLTLAEAAWTLAKRWDAARAVEDVGGLDFEEGDLKAFNSNQIVAFLEKLQSYAPLPSPLLEHLGTLYKLSTTSNAEIRLRFYEVALSLPAPSSPSSPAPTPSHTVRALAAAAAKWVVGTDGSGVIKGRMKFCRPVLRAVAKIDRELAKREWEGAKDGFHPIARKLIDKDLGITAAAKA</sequence>
<dbReference type="InParanoid" id="A0A409X1W5"/>
<keyword evidence="7 11" id="KW-0862">Zinc</keyword>
<dbReference type="Pfam" id="PF01433">
    <property type="entry name" value="Peptidase_M1"/>
    <property type="match status" value="1"/>
</dbReference>
<dbReference type="InterPro" id="IPR027268">
    <property type="entry name" value="Peptidase_M4/M1_CTD_sf"/>
</dbReference>
<evidence type="ECO:0000313" key="14">
    <source>
        <dbReference type="Proteomes" id="UP000283269"/>
    </source>
</evidence>
<evidence type="ECO:0000256" key="7">
    <source>
        <dbReference type="ARBA" id="ARBA00022833"/>
    </source>
</evidence>
<evidence type="ECO:0000256" key="3">
    <source>
        <dbReference type="ARBA" id="ARBA00022490"/>
    </source>
</evidence>
<feature type="binding site" evidence="11">
    <location>
        <position position="331"/>
    </location>
    <ligand>
        <name>Zn(2+)</name>
        <dbReference type="ChEBI" id="CHEBI:29105"/>
        <note>catalytic</note>
    </ligand>
</feature>
<dbReference type="SUPFAM" id="SSF63737">
    <property type="entry name" value="Leukotriene A4 hydrolase N-terminal domain"/>
    <property type="match status" value="1"/>
</dbReference>
<evidence type="ECO:0000256" key="5">
    <source>
        <dbReference type="ARBA" id="ARBA00022723"/>
    </source>
</evidence>
<dbReference type="InterPro" id="IPR034015">
    <property type="entry name" value="M1_LTA4H"/>
</dbReference>
<protein>
    <recommendedName>
        <fullName evidence="12">Peptidase M1 leukotriene A4 hydrolase/aminopeptidase C-terminal domain-containing protein</fullName>
    </recommendedName>
</protein>
<dbReference type="Pfam" id="PF17900">
    <property type="entry name" value="Peptidase_M1_N"/>
    <property type="match status" value="1"/>
</dbReference>
<organism evidence="13 14">
    <name type="scientific">Psilocybe cyanescens</name>
    <dbReference type="NCBI Taxonomy" id="93625"/>
    <lineage>
        <taxon>Eukaryota</taxon>
        <taxon>Fungi</taxon>
        <taxon>Dikarya</taxon>
        <taxon>Basidiomycota</taxon>
        <taxon>Agaricomycotina</taxon>
        <taxon>Agaricomycetes</taxon>
        <taxon>Agaricomycetidae</taxon>
        <taxon>Agaricales</taxon>
        <taxon>Agaricineae</taxon>
        <taxon>Strophariaceae</taxon>
        <taxon>Psilocybe</taxon>
    </lineage>
</organism>
<dbReference type="GO" id="GO:0008237">
    <property type="term" value="F:metallopeptidase activity"/>
    <property type="evidence" value="ECO:0007669"/>
    <property type="project" value="UniProtKB-KW"/>
</dbReference>
<feature type="active site" description="Proton donor" evidence="9">
    <location>
        <position position="397"/>
    </location>
</feature>
<evidence type="ECO:0000256" key="2">
    <source>
        <dbReference type="ARBA" id="ARBA00010136"/>
    </source>
</evidence>
<comment type="similarity">
    <text evidence="2">Belongs to the peptidase M1 family.</text>
</comment>
<evidence type="ECO:0000256" key="9">
    <source>
        <dbReference type="PIRSR" id="PIRSR634015-1"/>
    </source>
</evidence>
<keyword evidence="5 11" id="KW-0479">Metal-binding</keyword>
<dbReference type="Gene3D" id="1.10.390.10">
    <property type="entry name" value="Neutral Protease Domain 2"/>
    <property type="match status" value="1"/>
</dbReference>
<keyword evidence="6" id="KW-0378">Hydrolase</keyword>
<dbReference type="SUPFAM" id="SSF55486">
    <property type="entry name" value="Metalloproteases ('zincins'), catalytic domain"/>
    <property type="match status" value="1"/>
</dbReference>
<dbReference type="STRING" id="93625.A0A409X1W5"/>
<dbReference type="Proteomes" id="UP000283269">
    <property type="component" value="Unassembled WGS sequence"/>
</dbReference>
<evidence type="ECO:0000256" key="10">
    <source>
        <dbReference type="PIRSR" id="PIRSR634015-2"/>
    </source>
</evidence>
<dbReference type="Pfam" id="PF09127">
    <property type="entry name" value="Leuk-A4-hydro_C"/>
    <property type="match status" value="1"/>
</dbReference>
<dbReference type="GO" id="GO:0004177">
    <property type="term" value="F:aminopeptidase activity"/>
    <property type="evidence" value="ECO:0007669"/>
    <property type="project" value="TreeGrafter"/>
</dbReference>
<dbReference type="Gene3D" id="2.60.40.1730">
    <property type="entry name" value="tricorn interacting facor f3 domain"/>
    <property type="match status" value="1"/>
</dbReference>
<dbReference type="InterPro" id="IPR042097">
    <property type="entry name" value="Aminopeptidase_N-like_N_sf"/>
</dbReference>
<evidence type="ECO:0000256" key="11">
    <source>
        <dbReference type="PIRSR" id="PIRSR634015-3"/>
    </source>
</evidence>
<dbReference type="InterPro" id="IPR016024">
    <property type="entry name" value="ARM-type_fold"/>
</dbReference>
<comment type="subcellular location">
    <subcellularLocation>
        <location evidence="1">Cytoplasm</location>
    </subcellularLocation>
</comment>
<dbReference type="CDD" id="cd09599">
    <property type="entry name" value="M1_LTA4H"/>
    <property type="match status" value="1"/>
</dbReference>
<dbReference type="PANTHER" id="PTHR45726:SF3">
    <property type="entry name" value="LEUKOTRIENE A-4 HYDROLASE"/>
    <property type="match status" value="1"/>
</dbReference>
<comment type="caution">
    <text evidence="13">The sequence shown here is derived from an EMBL/GenBank/DDBJ whole genome shotgun (WGS) entry which is preliminary data.</text>
</comment>
<evidence type="ECO:0000256" key="6">
    <source>
        <dbReference type="ARBA" id="ARBA00022801"/>
    </source>
</evidence>
<dbReference type="GO" id="GO:0006508">
    <property type="term" value="P:proteolysis"/>
    <property type="evidence" value="ECO:0007669"/>
    <property type="project" value="UniProtKB-KW"/>
</dbReference>
<dbReference type="InterPro" id="IPR001930">
    <property type="entry name" value="Peptidase_M1"/>
</dbReference>
<evidence type="ECO:0000256" key="8">
    <source>
        <dbReference type="ARBA" id="ARBA00023049"/>
    </source>
</evidence>
<dbReference type="OrthoDB" id="79562at2759"/>
<dbReference type="PANTHER" id="PTHR45726">
    <property type="entry name" value="LEUKOTRIENE A-4 HYDROLASE"/>
    <property type="match status" value="1"/>
</dbReference>
<feature type="binding site" evidence="10">
    <location>
        <begin position="608"/>
        <end position="610"/>
    </location>
    <ligand>
        <name>a peptide</name>
        <dbReference type="ChEBI" id="CHEBI:60466"/>
    </ligand>
</feature>
<dbReference type="FunFam" id="2.60.40.1730:FF:000004">
    <property type="entry name" value="Leukotriene A(4) hydrolase"/>
    <property type="match status" value="1"/>
</dbReference>
<dbReference type="SMART" id="SM01263">
    <property type="entry name" value="Leuk-A4-hydro_C"/>
    <property type="match status" value="1"/>
</dbReference>
<accession>A0A409X1W5</accession>
<evidence type="ECO:0000313" key="13">
    <source>
        <dbReference type="EMBL" id="PPQ84726.1"/>
    </source>
</evidence>
<dbReference type="GO" id="GO:0004301">
    <property type="term" value="F:epoxide hydrolase activity"/>
    <property type="evidence" value="ECO:0007669"/>
    <property type="project" value="TreeGrafter"/>
</dbReference>
<keyword evidence="14" id="KW-1185">Reference proteome</keyword>
<dbReference type="SUPFAM" id="SSF48371">
    <property type="entry name" value="ARM repeat"/>
    <property type="match status" value="2"/>
</dbReference>
<dbReference type="EMBL" id="NHYD01002824">
    <property type="protein sequence ID" value="PPQ84726.1"/>
    <property type="molecule type" value="Genomic_DNA"/>
</dbReference>
<keyword evidence="3" id="KW-0963">Cytoplasm</keyword>
<evidence type="ECO:0000259" key="12">
    <source>
        <dbReference type="SMART" id="SM01263"/>
    </source>
</evidence>
<dbReference type="GO" id="GO:0008270">
    <property type="term" value="F:zinc ion binding"/>
    <property type="evidence" value="ECO:0007669"/>
    <property type="project" value="InterPro"/>
</dbReference>
<comment type="cofactor">
    <cofactor evidence="11">
        <name>Zn(2+)</name>
        <dbReference type="ChEBI" id="CHEBI:29105"/>
    </cofactor>
    <text evidence="11">Binds 1 zinc ion per subunit.</text>
</comment>
<name>A0A409X1W5_PSICY</name>
<dbReference type="AlphaFoldDB" id="A0A409X1W5"/>
<dbReference type="FunFam" id="1.10.390.10:FF:000003">
    <property type="entry name" value="Leukotriene A(4) hydrolase"/>
    <property type="match status" value="1"/>
</dbReference>
<proteinExistence type="inferred from homology"/>
<feature type="active site" description="Proton acceptor" evidence="9">
    <location>
        <position position="309"/>
    </location>
</feature>
<dbReference type="FunCoup" id="A0A409X1W5">
    <property type="interactions" value="569"/>
</dbReference>
<feature type="binding site" evidence="11">
    <location>
        <position position="308"/>
    </location>
    <ligand>
        <name>Zn(2+)</name>
        <dbReference type="ChEBI" id="CHEBI:29105"/>
        <note>catalytic</note>
    </ligand>
</feature>
<dbReference type="GO" id="GO:0005829">
    <property type="term" value="C:cytosol"/>
    <property type="evidence" value="ECO:0007669"/>
    <property type="project" value="TreeGrafter"/>
</dbReference>
<gene>
    <name evidence="13" type="ORF">CVT25_013808</name>
</gene>
<dbReference type="InterPro" id="IPR049980">
    <property type="entry name" value="LTA4H_cat"/>
</dbReference>
<dbReference type="Gene3D" id="3.30.2010.30">
    <property type="match status" value="1"/>
</dbReference>
<feature type="binding site" evidence="11">
    <location>
        <position position="312"/>
    </location>
    <ligand>
        <name>Zn(2+)</name>
        <dbReference type="ChEBI" id="CHEBI:29105"/>
        <note>catalytic</note>
    </ligand>
</feature>
<keyword evidence="4" id="KW-0645">Protease</keyword>